<evidence type="ECO:0000256" key="2">
    <source>
        <dbReference type="SAM" id="MobiDB-lite"/>
    </source>
</evidence>
<feature type="region of interest" description="Disordered" evidence="2">
    <location>
        <begin position="154"/>
        <end position="193"/>
    </location>
</feature>
<feature type="coiled-coil region" evidence="1">
    <location>
        <begin position="99"/>
        <end position="126"/>
    </location>
</feature>
<reference evidence="3" key="1">
    <citation type="submission" date="2020-10" db="EMBL/GenBank/DDBJ databases">
        <title>Unveiling of a novel bifunctional photoreceptor, Dualchrome1, isolated from a cosmopolitan green alga.</title>
        <authorList>
            <person name="Suzuki S."/>
            <person name="Kawachi M."/>
        </authorList>
    </citation>
    <scope>NUCLEOTIDE SEQUENCE</scope>
    <source>
        <strain evidence="3">NIES 2893</strain>
    </source>
</reference>
<evidence type="ECO:0000313" key="4">
    <source>
        <dbReference type="Proteomes" id="UP000660262"/>
    </source>
</evidence>
<organism evidence="3 4">
    <name type="scientific">Pycnococcus provasolii</name>
    <dbReference type="NCBI Taxonomy" id="41880"/>
    <lineage>
        <taxon>Eukaryota</taxon>
        <taxon>Viridiplantae</taxon>
        <taxon>Chlorophyta</taxon>
        <taxon>Pseudoscourfieldiophyceae</taxon>
        <taxon>Pseudoscourfieldiales</taxon>
        <taxon>Pycnococcaceae</taxon>
        <taxon>Pycnococcus</taxon>
    </lineage>
</organism>
<protein>
    <submittedName>
        <fullName evidence="3">Uncharacterized protein</fullName>
    </submittedName>
</protein>
<feature type="compositionally biased region" description="Basic and acidic residues" evidence="2">
    <location>
        <begin position="154"/>
        <end position="172"/>
    </location>
</feature>
<name>A0A830HET7_9CHLO</name>
<comment type="caution">
    <text evidence="3">The sequence shown here is derived from an EMBL/GenBank/DDBJ whole genome shotgun (WGS) entry which is preliminary data.</text>
</comment>
<keyword evidence="1" id="KW-0175">Coiled coil</keyword>
<feature type="compositionally biased region" description="Basic and acidic residues" evidence="2">
    <location>
        <begin position="182"/>
        <end position="193"/>
    </location>
</feature>
<accession>A0A830HET7</accession>
<dbReference type="SUPFAM" id="SSF57997">
    <property type="entry name" value="Tropomyosin"/>
    <property type="match status" value="1"/>
</dbReference>
<feature type="compositionally biased region" description="Basic and acidic residues" evidence="2">
    <location>
        <begin position="216"/>
        <end position="225"/>
    </location>
</feature>
<proteinExistence type="predicted"/>
<feature type="region of interest" description="Disordered" evidence="2">
    <location>
        <begin position="216"/>
        <end position="253"/>
    </location>
</feature>
<sequence>MTTPRRIMAAAPQLRAPSWRSPLRAPSLLVRRASNKSPGGGGNEDVKGVLGGAVLGGLIAGPFGAILGSQIGGSMGANKKFNRQVQDAEENELRRMGVTREQVEQAQELANDLADAEDAARVLALDADRLNTDVNNLKLIADQAYADAEEAVKTGDDDAARSHLGRRAEANRRLQGMESDADDARRRADQARRGVDQLAEAVRIFERQIMAQKADAAQERIRSATEKASGITMQPDEEEDPLLKKFRERGMDV</sequence>
<dbReference type="Proteomes" id="UP000660262">
    <property type="component" value="Unassembled WGS sequence"/>
</dbReference>
<gene>
    <name evidence="3" type="ORF">PPROV_000287500</name>
</gene>
<feature type="compositionally biased region" description="Basic and acidic residues" evidence="2">
    <location>
        <begin position="241"/>
        <end position="253"/>
    </location>
</feature>
<evidence type="ECO:0000313" key="3">
    <source>
        <dbReference type="EMBL" id="GHP04121.1"/>
    </source>
</evidence>
<dbReference type="EMBL" id="BNJQ01000007">
    <property type="protein sequence ID" value="GHP04121.1"/>
    <property type="molecule type" value="Genomic_DNA"/>
</dbReference>
<keyword evidence="4" id="KW-1185">Reference proteome</keyword>
<dbReference type="AlphaFoldDB" id="A0A830HET7"/>
<evidence type="ECO:0000256" key="1">
    <source>
        <dbReference type="SAM" id="Coils"/>
    </source>
</evidence>